<sequence length="183" mass="20845">MKQKFRFLSFLTRIAICVCFFLFLSQSHAQDSLMTRQKSEFWKKVRFGAGLGLGFGSEFTNISVAPSAIYDVNDYFSVGLGVQYGYVKQKNVFNSHLYGASLITLVNPVQEVQLSAELEQLRVNNTYSYMTPAVKDDFWSTALFLGAGYCAQNVTVGVRYNVLYKEADNVYSQAWMPFVRVYF</sequence>
<evidence type="ECO:0000256" key="1">
    <source>
        <dbReference type="SAM" id="SignalP"/>
    </source>
</evidence>
<keyword evidence="1" id="KW-0732">Signal</keyword>
<proteinExistence type="predicted"/>
<evidence type="ECO:0000313" key="2">
    <source>
        <dbReference type="EMBL" id="TGD57631.1"/>
    </source>
</evidence>
<gene>
    <name evidence="2" type="ORF">E4635_10610</name>
</gene>
<feature type="signal peptide" evidence="1">
    <location>
        <begin position="1"/>
        <end position="29"/>
    </location>
</feature>
<organism evidence="2 3">
    <name type="scientific">Flavobacterium humi</name>
    <dbReference type="NCBI Taxonomy" id="2562683"/>
    <lineage>
        <taxon>Bacteria</taxon>
        <taxon>Pseudomonadati</taxon>
        <taxon>Bacteroidota</taxon>
        <taxon>Flavobacteriia</taxon>
        <taxon>Flavobacteriales</taxon>
        <taxon>Flavobacteriaceae</taxon>
        <taxon>Flavobacterium</taxon>
    </lineage>
</organism>
<keyword evidence="3" id="KW-1185">Reference proteome</keyword>
<dbReference type="EMBL" id="SRLH01000005">
    <property type="protein sequence ID" value="TGD57631.1"/>
    <property type="molecule type" value="Genomic_DNA"/>
</dbReference>
<accession>A0A4Z0L570</accession>
<evidence type="ECO:0008006" key="4">
    <source>
        <dbReference type="Google" id="ProtNLM"/>
    </source>
</evidence>
<dbReference type="Proteomes" id="UP000297407">
    <property type="component" value="Unassembled WGS sequence"/>
</dbReference>
<protein>
    <recommendedName>
        <fullName evidence="4">Alpha-ketoglutarate decarboxylase</fullName>
    </recommendedName>
</protein>
<feature type="chain" id="PRO_5021227182" description="Alpha-ketoglutarate decarboxylase" evidence="1">
    <location>
        <begin position="30"/>
        <end position="183"/>
    </location>
</feature>
<dbReference type="Gene3D" id="2.40.160.60">
    <property type="entry name" value="Outer membrane protein transport protein (OMPP1/FadL/TodX)"/>
    <property type="match status" value="1"/>
</dbReference>
<evidence type="ECO:0000313" key="3">
    <source>
        <dbReference type="Proteomes" id="UP000297407"/>
    </source>
</evidence>
<dbReference type="OrthoDB" id="1160493at2"/>
<comment type="caution">
    <text evidence="2">The sequence shown here is derived from an EMBL/GenBank/DDBJ whole genome shotgun (WGS) entry which is preliminary data.</text>
</comment>
<name>A0A4Z0L570_9FLAO</name>
<reference evidence="2 3" key="1">
    <citation type="submission" date="2019-04" db="EMBL/GenBank/DDBJ databases">
        <title>Flavobacterium sp. strain DS2-A Genome sequencing and assembly.</title>
        <authorList>
            <person name="Kim I."/>
        </authorList>
    </citation>
    <scope>NUCLEOTIDE SEQUENCE [LARGE SCALE GENOMIC DNA]</scope>
    <source>
        <strain evidence="2 3">DS2-A</strain>
    </source>
</reference>
<dbReference type="AlphaFoldDB" id="A0A4Z0L570"/>